<evidence type="ECO:0000313" key="13">
    <source>
        <dbReference type="Proteomes" id="UP000683000"/>
    </source>
</evidence>
<evidence type="ECO:0000256" key="6">
    <source>
        <dbReference type="ARBA" id="ARBA00022989"/>
    </source>
</evidence>
<keyword evidence="10" id="KW-0507">mRNA processing</keyword>
<protein>
    <recommendedName>
        <fullName evidence="3 10">Mitochondrial escape protein 2</fullName>
    </recommendedName>
</protein>
<proteinExistence type="inferred from homology"/>
<dbReference type="PANTHER" id="PTHR32198:SF2">
    <property type="entry name" value="MITOCHONDRIAL ESCAPE PROTEIN 2"/>
    <property type="match status" value="1"/>
</dbReference>
<keyword evidence="8" id="KW-0472">Membrane</keyword>
<evidence type="ECO:0000256" key="2">
    <source>
        <dbReference type="ARBA" id="ARBA00010320"/>
    </source>
</evidence>
<evidence type="ECO:0000256" key="5">
    <source>
        <dbReference type="ARBA" id="ARBA00022792"/>
    </source>
</evidence>
<keyword evidence="10" id="KW-0694">RNA-binding</keyword>
<feature type="domain" description="Mitochondrial escape protein 2 C-terminal" evidence="11">
    <location>
        <begin position="13"/>
        <end position="66"/>
    </location>
</feature>
<dbReference type="InterPro" id="IPR039627">
    <property type="entry name" value="Yme2_C"/>
</dbReference>
<dbReference type="PANTHER" id="PTHR32198">
    <property type="entry name" value="MITOCHONDRIAL ESCAPE PROTEIN 2"/>
    <property type="match status" value="1"/>
</dbReference>
<evidence type="ECO:0000256" key="3">
    <source>
        <dbReference type="ARBA" id="ARBA00020222"/>
    </source>
</evidence>
<feature type="domain" description="Mitochondrial escape protein 2 C-terminal" evidence="11">
    <location>
        <begin position="84"/>
        <end position="169"/>
    </location>
</feature>
<dbReference type="SUPFAM" id="SSF52540">
    <property type="entry name" value="P-loop containing nucleoside triphosphate hydrolases"/>
    <property type="match status" value="1"/>
</dbReference>
<sequence length="181" mass="19726">MVKSVSDPPLTAAFVHGPQGSGKTHLVFAVLQDSNRKALVIDYAELNKAISDSRLVAALSQQTGYSRTTSLMVTPLFTVYMYEQWVATLIENKIAHVVVVSDSREQAKLVTRAPPSKPLNFIPLYDADTGSVMAFVKQRLRDAGMTAELTKREVASIECLGGRASDLEIVGGPTDAVRRLY</sequence>
<evidence type="ECO:0000256" key="1">
    <source>
        <dbReference type="ARBA" id="ARBA00004434"/>
    </source>
</evidence>
<evidence type="ECO:0000256" key="4">
    <source>
        <dbReference type="ARBA" id="ARBA00022692"/>
    </source>
</evidence>
<dbReference type="GO" id="GO:0005743">
    <property type="term" value="C:mitochondrial inner membrane"/>
    <property type="evidence" value="ECO:0007669"/>
    <property type="project" value="UniProtKB-SubCell"/>
</dbReference>
<evidence type="ECO:0000313" key="12">
    <source>
        <dbReference type="EMBL" id="KAG6369989.1"/>
    </source>
</evidence>
<dbReference type="GO" id="GO:0006397">
    <property type="term" value="P:mRNA processing"/>
    <property type="evidence" value="ECO:0007669"/>
    <property type="project" value="UniProtKB-UniRule"/>
</dbReference>
<evidence type="ECO:0000256" key="9">
    <source>
        <dbReference type="ARBA" id="ARBA00025276"/>
    </source>
</evidence>
<dbReference type="InterPro" id="IPR027417">
    <property type="entry name" value="P-loop_NTPase"/>
</dbReference>
<comment type="subcellular location">
    <subcellularLocation>
        <location evidence="1 10">Mitochondrion inner membrane</location>
        <topology evidence="1 10">Single-pass membrane protein</topology>
    </subcellularLocation>
</comment>
<organism evidence="12 13">
    <name type="scientific">Boletus reticuloceps</name>
    <dbReference type="NCBI Taxonomy" id="495285"/>
    <lineage>
        <taxon>Eukaryota</taxon>
        <taxon>Fungi</taxon>
        <taxon>Dikarya</taxon>
        <taxon>Basidiomycota</taxon>
        <taxon>Agaricomycotina</taxon>
        <taxon>Agaricomycetes</taxon>
        <taxon>Agaricomycetidae</taxon>
        <taxon>Boletales</taxon>
        <taxon>Boletineae</taxon>
        <taxon>Boletaceae</taxon>
        <taxon>Boletoideae</taxon>
        <taxon>Boletus</taxon>
    </lineage>
</organism>
<keyword evidence="4" id="KW-0812">Transmembrane</keyword>
<comment type="caution">
    <text evidence="12">The sequence shown here is derived from an EMBL/GenBank/DDBJ whole genome shotgun (WGS) entry which is preliminary data.</text>
</comment>
<dbReference type="AlphaFoldDB" id="A0A8I2YDU5"/>
<reference evidence="12" key="1">
    <citation type="submission" date="2021-03" db="EMBL/GenBank/DDBJ databases">
        <title>Evolutionary innovations through gain and loss of genes in the ectomycorrhizal Boletales.</title>
        <authorList>
            <person name="Wu G."/>
            <person name="Miyauchi S."/>
            <person name="Morin E."/>
            <person name="Yang Z.-L."/>
            <person name="Xu J."/>
            <person name="Martin F.M."/>
        </authorList>
    </citation>
    <scope>NUCLEOTIDE SEQUENCE</scope>
    <source>
        <strain evidence="12">BR01</strain>
    </source>
</reference>
<dbReference type="OrthoDB" id="3318128at2759"/>
<evidence type="ECO:0000256" key="7">
    <source>
        <dbReference type="ARBA" id="ARBA00023128"/>
    </source>
</evidence>
<dbReference type="InterPro" id="IPR018850">
    <property type="entry name" value="Mt_escape_2_C"/>
</dbReference>
<dbReference type="Pfam" id="PF10443">
    <property type="entry name" value="RNA12"/>
    <property type="match status" value="2"/>
</dbReference>
<dbReference type="GO" id="GO:0003723">
    <property type="term" value="F:RNA binding"/>
    <property type="evidence" value="ECO:0007669"/>
    <property type="project" value="UniProtKB-UniRule"/>
</dbReference>
<name>A0A8I2YDU5_9AGAM</name>
<gene>
    <name evidence="12" type="ORF">JVT61DRAFT_12625</name>
</gene>
<comment type="similarity">
    <text evidence="2 10">Belongs to the YME2 family.</text>
</comment>
<keyword evidence="6" id="KW-1133">Transmembrane helix</keyword>
<evidence type="ECO:0000256" key="10">
    <source>
        <dbReference type="RuleBase" id="RU367108"/>
    </source>
</evidence>
<evidence type="ECO:0000259" key="11">
    <source>
        <dbReference type="Pfam" id="PF10443"/>
    </source>
</evidence>
<dbReference type="EMBL" id="JAGFBS010000059">
    <property type="protein sequence ID" value="KAG6369989.1"/>
    <property type="molecule type" value="Genomic_DNA"/>
</dbReference>
<keyword evidence="7 10" id="KW-0496">Mitochondrion</keyword>
<keyword evidence="5 10" id="KW-0999">Mitochondrion inner membrane</keyword>
<keyword evidence="13" id="KW-1185">Reference proteome</keyword>
<evidence type="ECO:0000256" key="8">
    <source>
        <dbReference type="ARBA" id="ARBA00023136"/>
    </source>
</evidence>
<dbReference type="Proteomes" id="UP000683000">
    <property type="component" value="Unassembled WGS sequence"/>
</dbReference>
<accession>A0A8I2YDU5</accession>
<comment type="function">
    <text evidence="9 10">Plays a role in maintaining the mitochondrial genome and in controlling the mtDNA escape. Involved in the regulation of mtDNA nucleotide structure and number. May have a dispensable role in early maturation of pre-rRNA.</text>
</comment>